<evidence type="ECO:0000256" key="2">
    <source>
        <dbReference type="ARBA" id="ARBA00022898"/>
    </source>
</evidence>
<dbReference type="SUPFAM" id="SSF53383">
    <property type="entry name" value="PLP-dependent transferases"/>
    <property type="match status" value="1"/>
</dbReference>
<dbReference type="Gene3D" id="3.40.640.10">
    <property type="entry name" value="Type I PLP-dependent aspartate aminotransferase-like (Major domain)"/>
    <property type="match status" value="1"/>
</dbReference>
<dbReference type="Proteomes" id="UP000769156">
    <property type="component" value="Unassembled WGS sequence"/>
</dbReference>
<dbReference type="GO" id="GO:0008483">
    <property type="term" value="F:transaminase activity"/>
    <property type="evidence" value="ECO:0007669"/>
    <property type="project" value="UniProtKB-KW"/>
</dbReference>
<evidence type="ECO:0000313" key="5">
    <source>
        <dbReference type="EMBL" id="HJF94521.1"/>
    </source>
</evidence>
<dbReference type="InterPro" id="IPR015422">
    <property type="entry name" value="PyrdxlP-dep_Trfase_small"/>
</dbReference>
<evidence type="ECO:0000256" key="3">
    <source>
        <dbReference type="RuleBase" id="RU000481"/>
    </source>
</evidence>
<dbReference type="InterPro" id="IPR015424">
    <property type="entry name" value="PyrdxlP-dep_Trfase"/>
</dbReference>
<evidence type="ECO:0000259" key="4">
    <source>
        <dbReference type="Pfam" id="PF00155"/>
    </source>
</evidence>
<reference evidence="5" key="2">
    <citation type="submission" date="2021-09" db="EMBL/GenBank/DDBJ databases">
        <authorList>
            <person name="Gilroy R."/>
        </authorList>
    </citation>
    <scope>NUCLEOTIDE SEQUENCE</scope>
    <source>
        <strain evidence="5">ChiSjej5B23-16112</strain>
    </source>
</reference>
<feature type="domain" description="Aminotransferase class I/classII large" evidence="4">
    <location>
        <begin position="27"/>
        <end position="359"/>
    </location>
</feature>
<protein>
    <recommendedName>
        <fullName evidence="3">Aminotransferase</fullName>
        <ecNumber evidence="3">2.6.1.-</ecNumber>
    </recommendedName>
</protein>
<dbReference type="Pfam" id="PF00155">
    <property type="entry name" value="Aminotran_1_2"/>
    <property type="match status" value="1"/>
</dbReference>
<accession>A0A921I314</accession>
<comment type="similarity">
    <text evidence="3">Belongs to the class-I pyridoxal-phosphate-dependent aminotransferase family.</text>
</comment>
<dbReference type="InterPro" id="IPR004839">
    <property type="entry name" value="Aminotransferase_I/II_large"/>
</dbReference>
<dbReference type="Gene3D" id="3.90.1150.10">
    <property type="entry name" value="Aspartate Aminotransferase, domain 1"/>
    <property type="match status" value="1"/>
</dbReference>
<keyword evidence="3" id="KW-0808">Transferase</keyword>
<dbReference type="PANTHER" id="PTHR42885">
    <property type="entry name" value="HISTIDINOL-PHOSPHATE AMINOTRANSFERASE-RELATED"/>
    <property type="match status" value="1"/>
</dbReference>
<comment type="cofactor">
    <cofactor evidence="1 3">
        <name>pyridoxal 5'-phosphate</name>
        <dbReference type="ChEBI" id="CHEBI:597326"/>
    </cofactor>
</comment>
<dbReference type="InterPro" id="IPR004838">
    <property type="entry name" value="NHTrfase_class1_PyrdxlP-BS"/>
</dbReference>
<dbReference type="PROSITE" id="PS00105">
    <property type="entry name" value="AA_TRANSFER_CLASS_1"/>
    <property type="match status" value="1"/>
</dbReference>
<name>A0A921I314_9FIRM</name>
<proteinExistence type="inferred from homology"/>
<dbReference type="CDD" id="cd00609">
    <property type="entry name" value="AAT_like"/>
    <property type="match status" value="1"/>
</dbReference>
<dbReference type="GO" id="GO:0030170">
    <property type="term" value="F:pyridoxal phosphate binding"/>
    <property type="evidence" value="ECO:0007669"/>
    <property type="project" value="InterPro"/>
</dbReference>
<keyword evidence="3 5" id="KW-0032">Aminotransferase</keyword>
<dbReference type="PANTHER" id="PTHR42885:SF1">
    <property type="entry name" value="THREONINE-PHOSPHATE DECARBOXYLASE"/>
    <property type="match status" value="1"/>
</dbReference>
<evidence type="ECO:0000256" key="1">
    <source>
        <dbReference type="ARBA" id="ARBA00001933"/>
    </source>
</evidence>
<sequence>MKNTNRPSFHGSDLEQIEAYYHIKKEDIISFGANVNPLGLSPSVKKALAENLDVISRYPDRDYVSLKAAISDYCQIPASFVAVGNGSTELISLLISQRRARHAVVIGPTYSEYQRELALTGGLVTAYNLKEEDGFLLDTADLLRFLPEDTDLVILCNPNNPTSSAISRDDLTSLVSACQERDIFVMVDETYAEFAPDPRLVTAIPLTLRFDNLMVIRGVSKFFAAPGLRLGYGVTGNQDFLASLKIHQNPWSVSSIAALAGELMLRDAGYIEKTWQLIDSERTRLTEILSGFRHARVYAPYANFILVRILKEGLSSFQVFEAAIRQGMMIRDCSSFESLPGEYIRFCVMLPKDNDRLMKCLAELLA</sequence>
<dbReference type="InterPro" id="IPR015421">
    <property type="entry name" value="PyrdxlP-dep_Trfase_major"/>
</dbReference>
<gene>
    <name evidence="5" type="ORF">K8V82_06985</name>
</gene>
<reference evidence="5" key="1">
    <citation type="journal article" date="2021" name="PeerJ">
        <title>Extensive microbial diversity within the chicken gut microbiome revealed by metagenomics and culture.</title>
        <authorList>
            <person name="Gilroy R."/>
            <person name="Ravi A."/>
            <person name="Getino M."/>
            <person name="Pursley I."/>
            <person name="Horton D.L."/>
            <person name="Alikhan N.F."/>
            <person name="Baker D."/>
            <person name="Gharbi K."/>
            <person name="Hall N."/>
            <person name="Watson M."/>
            <person name="Adriaenssens E.M."/>
            <person name="Foster-Nyarko E."/>
            <person name="Jarju S."/>
            <person name="Secka A."/>
            <person name="Antonio M."/>
            <person name="Oren A."/>
            <person name="Chaudhuri R.R."/>
            <person name="La Ragione R."/>
            <person name="Hildebrand F."/>
            <person name="Pallen M.J."/>
        </authorList>
    </citation>
    <scope>NUCLEOTIDE SEQUENCE</scope>
    <source>
        <strain evidence="5">ChiSjej5B23-16112</strain>
    </source>
</reference>
<dbReference type="EC" id="2.6.1.-" evidence="3"/>
<comment type="caution">
    <text evidence="5">The sequence shown here is derived from an EMBL/GenBank/DDBJ whole genome shotgun (WGS) entry which is preliminary data.</text>
</comment>
<dbReference type="AlphaFoldDB" id="A0A921I314"/>
<organism evidence="5 6">
    <name type="scientific">Lachnoclostridium phocaeense</name>
    <dbReference type="NCBI Taxonomy" id="1871021"/>
    <lineage>
        <taxon>Bacteria</taxon>
        <taxon>Bacillati</taxon>
        <taxon>Bacillota</taxon>
        <taxon>Clostridia</taxon>
        <taxon>Lachnospirales</taxon>
        <taxon>Lachnospiraceae</taxon>
    </lineage>
</organism>
<keyword evidence="2" id="KW-0663">Pyridoxal phosphate</keyword>
<evidence type="ECO:0000313" key="6">
    <source>
        <dbReference type="Proteomes" id="UP000769156"/>
    </source>
</evidence>
<dbReference type="EMBL" id="DYVY01000108">
    <property type="protein sequence ID" value="HJF94521.1"/>
    <property type="molecule type" value="Genomic_DNA"/>
</dbReference>